<reference evidence="1 2" key="1">
    <citation type="submission" date="2016-12" db="EMBL/GenBank/DDBJ databases">
        <authorList>
            <person name="Song W.-J."/>
            <person name="Kurnit D.M."/>
        </authorList>
    </citation>
    <scope>NUCLEOTIDE SEQUENCE [LARGE SCALE GENOMIC DNA]</scope>
    <source>
        <strain evidence="1 2">STM7296</strain>
    </source>
</reference>
<dbReference type="AlphaFoldDB" id="A0A1N7S2I2"/>
<name>A0A1N7S2I2_9BURK</name>
<dbReference type="Proteomes" id="UP000187012">
    <property type="component" value="Unassembled WGS sequence"/>
</dbReference>
<protein>
    <submittedName>
        <fullName evidence="1">Uncharacterized protein</fullName>
    </submittedName>
</protein>
<sequence>MGSSARRWRRKRSWKRLLTADRRMTLHGGARSHLATSAWRTSFLRSSSPTAKACFACAKERPTQKANGCDRQSSALSRSLCDKRRGYVLNLFTSTLGAARMSGFMLCEMFNVLKRFVALLAAVLVSRHGIPPARIVRVPPRTKPGRVQHPVEAL</sequence>
<dbReference type="STRING" id="1247936.BN2475_310104"/>
<dbReference type="EMBL" id="CYGX02000031">
    <property type="protein sequence ID" value="SIT41580.1"/>
    <property type="molecule type" value="Genomic_DNA"/>
</dbReference>
<accession>A0A1N7S2I2</accession>
<gene>
    <name evidence="1" type="ORF">BN2475_310104</name>
</gene>
<evidence type="ECO:0000313" key="2">
    <source>
        <dbReference type="Proteomes" id="UP000187012"/>
    </source>
</evidence>
<keyword evidence="2" id="KW-1185">Reference proteome</keyword>
<evidence type="ECO:0000313" key="1">
    <source>
        <dbReference type="EMBL" id="SIT41580.1"/>
    </source>
</evidence>
<organism evidence="1 2">
    <name type="scientific">Paraburkholderia ribeironis</name>
    <dbReference type="NCBI Taxonomy" id="1247936"/>
    <lineage>
        <taxon>Bacteria</taxon>
        <taxon>Pseudomonadati</taxon>
        <taxon>Pseudomonadota</taxon>
        <taxon>Betaproteobacteria</taxon>
        <taxon>Burkholderiales</taxon>
        <taxon>Burkholderiaceae</taxon>
        <taxon>Paraburkholderia</taxon>
    </lineage>
</organism>
<proteinExistence type="predicted"/>